<accession>A0A2H0W7W2</accession>
<protein>
    <recommendedName>
        <fullName evidence="4">Cohesin domain-containing protein</fullName>
    </recommendedName>
</protein>
<dbReference type="AlphaFoldDB" id="A0A2H0W7W2"/>
<evidence type="ECO:0000313" key="3">
    <source>
        <dbReference type="Proteomes" id="UP000230093"/>
    </source>
</evidence>
<evidence type="ECO:0000313" key="2">
    <source>
        <dbReference type="EMBL" id="PIS08746.1"/>
    </source>
</evidence>
<name>A0A2H0W7W2_9BACT</name>
<reference evidence="3" key="1">
    <citation type="submission" date="2017-09" db="EMBL/GenBank/DDBJ databases">
        <title>Depth-based differentiation of microbial function through sediment-hosted aquifers and enrichment of novel symbionts in the deep terrestrial subsurface.</title>
        <authorList>
            <person name="Probst A.J."/>
            <person name="Ladd B."/>
            <person name="Jarett J.K."/>
            <person name="Geller-Mcgrath D.E."/>
            <person name="Sieber C.M.K."/>
            <person name="Emerson J.B."/>
            <person name="Anantharaman K."/>
            <person name="Thomas B.C."/>
            <person name="Malmstrom R."/>
            <person name="Stieglmeier M."/>
            <person name="Klingl A."/>
            <person name="Woyke T."/>
            <person name="Ryan C.M."/>
            <person name="Banfield J.F."/>
        </authorList>
    </citation>
    <scope>NUCLEOTIDE SEQUENCE [LARGE SCALE GENOMIC DNA]</scope>
</reference>
<keyword evidence="1" id="KW-0472">Membrane</keyword>
<feature type="transmembrane region" description="Helical" evidence="1">
    <location>
        <begin position="6"/>
        <end position="29"/>
    </location>
</feature>
<organism evidence="2 3">
    <name type="scientific">Candidatus Beckwithbacteria bacterium CG10_big_fil_rev_8_21_14_0_10_34_10</name>
    <dbReference type="NCBI Taxonomy" id="1974495"/>
    <lineage>
        <taxon>Bacteria</taxon>
        <taxon>Candidatus Beckwithiibacteriota</taxon>
    </lineage>
</organism>
<proteinExistence type="predicted"/>
<dbReference type="Proteomes" id="UP000230093">
    <property type="component" value="Unassembled WGS sequence"/>
</dbReference>
<gene>
    <name evidence="2" type="ORF">COT75_04665</name>
</gene>
<keyword evidence="1" id="KW-1133">Transmembrane helix</keyword>
<evidence type="ECO:0008006" key="4">
    <source>
        <dbReference type="Google" id="ProtNLM"/>
    </source>
</evidence>
<evidence type="ECO:0000256" key="1">
    <source>
        <dbReference type="SAM" id="Phobius"/>
    </source>
</evidence>
<dbReference type="EMBL" id="PEZT01000028">
    <property type="protein sequence ID" value="PIS08746.1"/>
    <property type="molecule type" value="Genomic_DNA"/>
</dbReference>
<comment type="caution">
    <text evidence="2">The sequence shown here is derived from an EMBL/GenBank/DDBJ whole genome shotgun (WGS) entry which is preliminary data.</text>
</comment>
<keyword evidence="1" id="KW-0812">Transmembrane</keyword>
<sequence>MEKTKLQLIIWPLSIIIILQSAWIGFRLYQLNQKENKALETQKQRVIDQEEQAKKDLKNIPEPEIKEKLSQGGRLWFEEYKGEFNQKLTYEIWVQTDQLLNQVDLKVFYPLDLLQLVGGEWQDSGGVASFSIRPKSTEGKFKVTEISFFVLEKGEGKLEFDFTKQSLLDCNLLNIEGEDILEAVSEMEFKL</sequence>